<dbReference type="Proteomes" id="UP000289886">
    <property type="component" value="Unassembled WGS sequence"/>
</dbReference>
<evidence type="ECO:0000313" key="2">
    <source>
        <dbReference type="Proteomes" id="UP000289886"/>
    </source>
</evidence>
<dbReference type="EMBL" id="SCEB01003469">
    <property type="protein sequence ID" value="RXM94358.1"/>
    <property type="molecule type" value="Genomic_DNA"/>
</dbReference>
<sequence length="249" mass="27485">MDSCSIGAHCGQEEDCHKTTYTKNTGILKLLELPLEKRQLLLRRSNFKNQDSTTTVCYHHEKLFLGKYSFLQKACCDPFRLHADSSRKKSLRAINLQTADQISSITGSNVHPGQKLCPMCRMHSQAHSEPSEESDEDNMDYLILVAGPSREDATAISSLAEQAVGNMSTSLTEAGFSPVKVIKASRRDEVGDGKRKAAEAKEAAVSHLSTGLQIPPAIFDNSGMDRQGLIDALKNKMIQTVSKQNLFTW</sequence>
<accession>A0A444V1X4</accession>
<protein>
    <submittedName>
        <fullName evidence="1">ARL14 effector protein</fullName>
    </submittedName>
</protein>
<proteinExistence type="predicted"/>
<evidence type="ECO:0000313" key="1">
    <source>
        <dbReference type="EMBL" id="RXM94358.1"/>
    </source>
</evidence>
<name>A0A444V1X4_ACIRT</name>
<dbReference type="AlphaFoldDB" id="A0A444V1X4"/>
<keyword evidence="2" id="KW-1185">Reference proteome</keyword>
<reference evidence="1 2" key="1">
    <citation type="submission" date="2019-01" db="EMBL/GenBank/DDBJ databases">
        <title>Draft Genome and Complete Hox-Cluster Characterization of the Sterlet Sturgeon (Acipenser ruthenus).</title>
        <authorList>
            <person name="Wei Q."/>
        </authorList>
    </citation>
    <scope>NUCLEOTIDE SEQUENCE [LARGE SCALE GENOMIC DNA]</scope>
    <source>
        <strain evidence="1">WHYD16114868_AA</strain>
        <tissue evidence="1">Blood</tissue>
    </source>
</reference>
<gene>
    <name evidence="1" type="ORF">EOD39_18076</name>
</gene>
<organism evidence="1 2">
    <name type="scientific">Acipenser ruthenus</name>
    <name type="common">Sterlet sturgeon</name>
    <dbReference type="NCBI Taxonomy" id="7906"/>
    <lineage>
        <taxon>Eukaryota</taxon>
        <taxon>Metazoa</taxon>
        <taxon>Chordata</taxon>
        <taxon>Craniata</taxon>
        <taxon>Vertebrata</taxon>
        <taxon>Euteleostomi</taxon>
        <taxon>Actinopterygii</taxon>
        <taxon>Chondrostei</taxon>
        <taxon>Acipenseriformes</taxon>
        <taxon>Acipenseridae</taxon>
        <taxon>Acipenser</taxon>
    </lineage>
</organism>
<comment type="caution">
    <text evidence="1">The sequence shown here is derived from an EMBL/GenBank/DDBJ whole genome shotgun (WGS) entry which is preliminary data.</text>
</comment>